<feature type="domain" description="Methyltransferase type 11" evidence="1">
    <location>
        <begin position="69"/>
        <end position="161"/>
    </location>
</feature>
<dbReference type="GO" id="GO:0032259">
    <property type="term" value="P:methylation"/>
    <property type="evidence" value="ECO:0007669"/>
    <property type="project" value="UniProtKB-KW"/>
</dbReference>
<evidence type="ECO:0000313" key="3">
    <source>
        <dbReference type="Proteomes" id="UP001519288"/>
    </source>
</evidence>
<keyword evidence="2" id="KW-0808">Transferase</keyword>
<dbReference type="InterPro" id="IPR013216">
    <property type="entry name" value="Methyltransf_11"/>
</dbReference>
<dbReference type="InterPro" id="IPR029063">
    <property type="entry name" value="SAM-dependent_MTases_sf"/>
</dbReference>
<dbReference type="GO" id="GO:0008168">
    <property type="term" value="F:methyltransferase activity"/>
    <property type="evidence" value="ECO:0007669"/>
    <property type="project" value="UniProtKB-KW"/>
</dbReference>
<accession>A0ABS4JM14</accession>
<sequence>MDNQDNNNVTLHKEVWNTGTYEAWVKRFGTPEVAAQKLIADPAKRLGSLYKHMNSSLDGKRIMNLMGSNGNKAVALALLGAEVAVADFSQDNERYALALAEAAGVPLHYIVSDVLDLPADELRPVYDYVMMENGILHYFEDLHPLFEVVSRLLKPGGRLILQDFHPVSTKLITSKGTTANIRKHKVSGDYFSTELEEKEVAYYKYLESGGLESSTYKVYLRKWNLGEIVTSIAKTGLFMKQLEELPNQSSEQFDKGIPKTFTIVAERL</sequence>
<dbReference type="Gene3D" id="3.40.50.150">
    <property type="entry name" value="Vaccinia Virus protein VP39"/>
    <property type="match status" value="1"/>
</dbReference>
<dbReference type="CDD" id="cd02440">
    <property type="entry name" value="AdoMet_MTases"/>
    <property type="match status" value="1"/>
</dbReference>
<reference evidence="2 3" key="1">
    <citation type="submission" date="2021-03" db="EMBL/GenBank/DDBJ databases">
        <title>Genomic Encyclopedia of Type Strains, Phase IV (KMG-IV): sequencing the most valuable type-strain genomes for metagenomic binning, comparative biology and taxonomic classification.</title>
        <authorList>
            <person name="Goeker M."/>
        </authorList>
    </citation>
    <scope>NUCLEOTIDE SEQUENCE [LARGE SCALE GENOMIC DNA]</scope>
    <source>
        <strain evidence="2 3">DSM 26806</strain>
    </source>
</reference>
<dbReference type="Proteomes" id="UP001519288">
    <property type="component" value="Unassembled WGS sequence"/>
</dbReference>
<organism evidence="2 3">
    <name type="scientific">Paenibacillus shirakamiensis</name>
    <dbReference type="NCBI Taxonomy" id="1265935"/>
    <lineage>
        <taxon>Bacteria</taxon>
        <taxon>Bacillati</taxon>
        <taxon>Bacillota</taxon>
        <taxon>Bacilli</taxon>
        <taxon>Bacillales</taxon>
        <taxon>Paenibacillaceae</taxon>
        <taxon>Paenibacillus</taxon>
    </lineage>
</organism>
<evidence type="ECO:0000259" key="1">
    <source>
        <dbReference type="Pfam" id="PF08241"/>
    </source>
</evidence>
<gene>
    <name evidence="2" type="ORF">J2Z69_003868</name>
</gene>
<dbReference type="SUPFAM" id="SSF53335">
    <property type="entry name" value="S-adenosyl-L-methionine-dependent methyltransferases"/>
    <property type="match status" value="1"/>
</dbReference>
<dbReference type="EMBL" id="JAGGLD010000012">
    <property type="protein sequence ID" value="MBP2002757.1"/>
    <property type="molecule type" value="Genomic_DNA"/>
</dbReference>
<name>A0ABS4JM14_9BACL</name>
<keyword evidence="2" id="KW-0489">Methyltransferase</keyword>
<keyword evidence="3" id="KW-1185">Reference proteome</keyword>
<dbReference type="RefSeq" id="WP_209866358.1">
    <property type="nucleotide sequence ID" value="NZ_JAGGLD010000012.1"/>
</dbReference>
<dbReference type="Pfam" id="PF08241">
    <property type="entry name" value="Methyltransf_11"/>
    <property type="match status" value="1"/>
</dbReference>
<proteinExistence type="predicted"/>
<comment type="caution">
    <text evidence="2">The sequence shown here is derived from an EMBL/GenBank/DDBJ whole genome shotgun (WGS) entry which is preliminary data.</text>
</comment>
<protein>
    <submittedName>
        <fullName evidence="2">SAM-dependent methyltransferase</fullName>
    </submittedName>
</protein>
<evidence type="ECO:0000313" key="2">
    <source>
        <dbReference type="EMBL" id="MBP2002757.1"/>
    </source>
</evidence>